<dbReference type="GO" id="GO:0005634">
    <property type="term" value="C:nucleus"/>
    <property type="evidence" value="ECO:0007669"/>
    <property type="project" value="UniProtKB-SubCell"/>
</dbReference>
<evidence type="ECO:0000256" key="4">
    <source>
        <dbReference type="ARBA" id="ARBA00004514"/>
    </source>
</evidence>
<dbReference type="GO" id="GO:0005829">
    <property type="term" value="C:cytosol"/>
    <property type="evidence" value="ECO:0007669"/>
    <property type="project" value="UniProtKB-SubCell"/>
</dbReference>
<dbReference type="FunFam" id="3.10.129.10:FF:000021">
    <property type="entry name" value="Acyl-coenzyme A thioesterase 13"/>
    <property type="match status" value="1"/>
</dbReference>
<dbReference type="GO" id="GO:0047617">
    <property type="term" value="F:fatty acyl-CoA hydrolase activity"/>
    <property type="evidence" value="ECO:0007669"/>
    <property type="project" value="InterPro"/>
</dbReference>
<dbReference type="OrthoDB" id="46529at2759"/>
<keyword evidence="9" id="KW-0443">Lipid metabolism</keyword>
<keyword evidence="21" id="KW-1185">Reference proteome</keyword>
<comment type="subcellular location">
    <subcellularLocation>
        <location evidence="3">Cytoplasm</location>
        <location evidence="3">Cytoskeleton</location>
        <location evidence="3">Spindle</location>
    </subcellularLocation>
    <subcellularLocation>
        <location evidence="4">Cytoplasm</location>
        <location evidence="4">Cytosol</location>
    </subcellularLocation>
    <subcellularLocation>
        <location evidence="2">Mitochondrion</location>
    </subcellularLocation>
    <subcellularLocation>
        <location evidence="1">Nucleus</location>
    </subcellularLocation>
</comment>
<evidence type="ECO:0000256" key="8">
    <source>
        <dbReference type="ARBA" id="ARBA00022990"/>
    </source>
</evidence>
<evidence type="ECO:0000256" key="12">
    <source>
        <dbReference type="ARBA" id="ARBA00023242"/>
    </source>
</evidence>
<dbReference type="GO" id="GO:0005739">
    <property type="term" value="C:mitochondrion"/>
    <property type="evidence" value="ECO:0007669"/>
    <property type="project" value="UniProtKB-SubCell"/>
</dbReference>
<keyword evidence="11" id="KW-0206">Cytoskeleton</keyword>
<evidence type="ECO:0000256" key="6">
    <source>
        <dbReference type="ARBA" id="ARBA00022490"/>
    </source>
</evidence>
<evidence type="ECO:0000256" key="10">
    <source>
        <dbReference type="ARBA" id="ARBA00023128"/>
    </source>
</evidence>
<protein>
    <recommendedName>
        <fullName evidence="16">Acyl-coenzyme A thioesterase 13</fullName>
    </recommendedName>
    <alternativeName>
        <fullName evidence="17">Hotdog-fold thioesterase superfamily member 2</fullName>
    </alternativeName>
    <alternativeName>
        <fullName evidence="18">Thioesterase superfamily member 2</fullName>
    </alternativeName>
</protein>
<keyword evidence="10" id="KW-0496">Mitochondrion</keyword>
<dbReference type="GO" id="GO:0006629">
    <property type="term" value="P:lipid metabolic process"/>
    <property type="evidence" value="ECO:0007669"/>
    <property type="project" value="UniProtKB-KW"/>
</dbReference>
<dbReference type="GO" id="GO:0005819">
    <property type="term" value="C:spindle"/>
    <property type="evidence" value="ECO:0007669"/>
    <property type="project" value="UniProtKB-SubCell"/>
</dbReference>
<dbReference type="InterPro" id="IPR006683">
    <property type="entry name" value="Thioestr_dom"/>
</dbReference>
<dbReference type="PANTHER" id="PTHR21660:SF8">
    <property type="entry name" value="OS02G0521700 PROTEIN"/>
    <property type="match status" value="1"/>
</dbReference>
<keyword evidence="12" id="KW-0539">Nucleus</keyword>
<dbReference type="KEGG" id="mnt:21404901"/>
<dbReference type="Pfam" id="PF03061">
    <property type="entry name" value="4HBT"/>
    <property type="match status" value="1"/>
</dbReference>
<dbReference type="STRING" id="981085.W9RPK8"/>
<comment type="function">
    <text evidence="14">Catalyzes the hydrolysis of acyl-CoAs into free fatty acids and coenzyme A (CoASH), regulating their respective intracellular levels. Has acyl-CoA thioesterase activity towards medium (C12) and long-chain (C18) fatty acyl-CoA substrates. Can also hydrolyze 3-hydroxyphenylacetyl-CoA and 3,4-dihydroxyphenylacetyl-CoA (in vitro). May play a role in controlling adaptive thermogenesis.</text>
</comment>
<evidence type="ECO:0000259" key="19">
    <source>
        <dbReference type="Pfam" id="PF03061"/>
    </source>
</evidence>
<keyword evidence="8" id="KW-0007">Acetylation</keyword>
<dbReference type="AlphaFoldDB" id="W9RPK8"/>
<comment type="catalytic activity">
    <reaction evidence="13">
        <text>a fatty acyl-CoA + H2O = a fatty acid + CoA + H(+)</text>
        <dbReference type="Rhea" id="RHEA:16781"/>
        <dbReference type="ChEBI" id="CHEBI:15377"/>
        <dbReference type="ChEBI" id="CHEBI:15378"/>
        <dbReference type="ChEBI" id="CHEBI:28868"/>
        <dbReference type="ChEBI" id="CHEBI:57287"/>
        <dbReference type="ChEBI" id="CHEBI:77636"/>
    </reaction>
    <physiologicalReaction direction="left-to-right" evidence="13">
        <dbReference type="Rhea" id="RHEA:16782"/>
    </physiologicalReaction>
</comment>
<evidence type="ECO:0000256" key="7">
    <source>
        <dbReference type="ARBA" id="ARBA00022801"/>
    </source>
</evidence>
<evidence type="ECO:0000256" key="2">
    <source>
        <dbReference type="ARBA" id="ARBA00004173"/>
    </source>
</evidence>
<dbReference type="eggNOG" id="KOG3328">
    <property type="taxonomic scope" value="Eukaryota"/>
</dbReference>
<keyword evidence="7" id="KW-0378">Hydrolase</keyword>
<evidence type="ECO:0000256" key="3">
    <source>
        <dbReference type="ARBA" id="ARBA00004186"/>
    </source>
</evidence>
<evidence type="ECO:0000256" key="17">
    <source>
        <dbReference type="ARBA" id="ARBA00081533"/>
    </source>
</evidence>
<proteinExistence type="inferred from homology"/>
<evidence type="ECO:0000256" key="18">
    <source>
        <dbReference type="ARBA" id="ARBA00083956"/>
    </source>
</evidence>
<name>W9RPK8_9ROSA</name>
<dbReference type="SUPFAM" id="SSF54637">
    <property type="entry name" value="Thioesterase/thiol ester dehydrase-isomerase"/>
    <property type="match status" value="1"/>
</dbReference>
<dbReference type="EMBL" id="KE345330">
    <property type="protein sequence ID" value="EXC01495.1"/>
    <property type="molecule type" value="Genomic_DNA"/>
</dbReference>
<dbReference type="InterPro" id="IPR029069">
    <property type="entry name" value="HotDog_dom_sf"/>
</dbReference>
<comment type="subunit">
    <text evidence="15">Homotetramer. Interacts with PCTP.</text>
</comment>
<evidence type="ECO:0000256" key="16">
    <source>
        <dbReference type="ARBA" id="ARBA00067273"/>
    </source>
</evidence>
<accession>W9RPK8</accession>
<gene>
    <name evidence="20" type="ORF">L484_022072</name>
</gene>
<evidence type="ECO:0000256" key="14">
    <source>
        <dbReference type="ARBA" id="ARBA00058205"/>
    </source>
</evidence>
<dbReference type="PANTHER" id="PTHR21660">
    <property type="entry name" value="THIOESTERASE SUPERFAMILY MEMBER-RELATED"/>
    <property type="match status" value="1"/>
</dbReference>
<dbReference type="Gene3D" id="3.10.129.10">
    <property type="entry name" value="Hotdog Thioesterase"/>
    <property type="match status" value="1"/>
</dbReference>
<dbReference type="InterPro" id="IPR039298">
    <property type="entry name" value="ACOT13"/>
</dbReference>
<evidence type="ECO:0000256" key="13">
    <source>
        <dbReference type="ARBA" id="ARBA00052976"/>
    </source>
</evidence>
<evidence type="ECO:0000256" key="15">
    <source>
        <dbReference type="ARBA" id="ARBA00064709"/>
    </source>
</evidence>
<evidence type="ECO:0000313" key="21">
    <source>
        <dbReference type="Proteomes" id="UP000030645"/>
    </source>
</evidence>
<reference evidence="21" key="1">
    <citation type="submission" date="2013-01" db="EMBL/GenBank/DDBJ databases">
        <title>Draft Genome Sequence of a Mulberry Tree, Morus notabilis C.K. Schneid.</title>
        <authorList>
            <person name="He N."/>
            <person name="Zhao S."/>
        </authorList>
    </citation>
    <scope>NUCLEOTIDE SEQUENCE</scope>
</reference>
<evidence type="ECO:0000313" key="20">
    <source>
        <dbReference type="EMBL" id="EXC01495.1"/>
    </source>
</evidence>
<comment type="similarity">
    <text evidence="5">Belongs to the thioesterase PaaI family.</text>
</comment>
<organism evidence="20 21">
    <name type="scientific">Morus notabilis</name>
    <dbReference type="NCBI Taxonomy" id="981085"/>
    <lineage>
        <taxon>Eukaryota</taxon>
        <taxon>Viridiplantae</taxon>
        <taxon>Streptophyta</taxon>
        <taxon>Embryophyta</taxon>
        <taxon>Tracheophyta</taxon>
        <taxon>Spermatophyta</taxon>
        <taxon>Magnoliopsida</taxon>
        <taxon>eudicotyledons</taxon>
        <taxon>Gunneridae</taxon>
        <taxon>Pentapetalae</taxon>
        <taxon>rosids</taxon>
        <taxon>fabids</taxon>
        <taxon>Rosales</taxon>
        <taxon>Moraceae</taxon>
        <taxon>Moreae</taxon>
        <taxon>Morus</taxon>
    </lineage>
</organism>
<sequence length="153" mass="16699">MDKAKKFLELTEEESETVPSGPFVPGSCFYLDFSFKGIRVDRVEPGLVVCIFKVPPRLTDRDGKLAKGAIANMVDEVGALLIHDESLPMSVSVDMSISYLSTAQVDDELEITSRLLGQKGGYSGTAVLIKNKATGEIIAEGRHSLFLKYNSKL</sequence>
<dbReference type="Proteomes" id="UP000030645">
    <property type="component" value="Unassembled WGS sequence"/>
</dbReference>
<evidence type="ECO:0000256" key="1">
    <source>
        <dbReference type="ARBA" id="ARBA00004123"/>
    </source>
</evidence>
<keyword evidence="6" id="KW-0963">Cytoplasm</keyword>
<evidence type="ECO:0000256" key="9">
    <source>
        <dbReference type="ARBA" id="ARBA00023098"/>
    </source>
</evidence>
<evidence type="ECO:0000256" key="5">
    <source>
        <dbReference type="ARBA" id="ARBA00008324"/>
    </source>
</evidence>
<feature type="domain" description="Thioesterase" evidence="19">
    <location>
        <begin position="67"/>
        <end position="117"/>
    </location>
</feature>
<dbReference type="CDD" id="cd03443">
    <property type="entry name" value="PaaI_thioesterase"/>
    <property type="match status" value="1"/>
</dbReference>
<evidence type="ECO:0000256" key="11">
    <source>
        <dbReference type="ARBA" id="ARBA00023212"/>
    </source>
</evidence>